<sequence>MPKSAKQKNINLIPQDEFESSTAGRILKWALSSFRVMVIATELIVMSAFLSRFWLDAKNSDLNEELEINKAQVGAYIDIETTFREKQQKLGIVKSLYAEPKLSEMMNTFTRLMPGDISLNSISITEGQLQLRASALSENSIAQFLVNLEKDNTFKDTNLSQVSTSTENSNLTLFTITGRSGVIPQSKKK</sequence>
<dbReference type="InterPro" id="IPR007813">
    <property type="entry name" value="PilN"/>
</dbReference>
<dbReference type="AlphaFoldDB" id="A0A0F9ZIX8"/>
<dbReference type="Pfam" id="PF05137">
    <property type="entry name" value="PilN"/>
    <property type="match status" value="1"/>
</dbReference>
<protein>
    <recommendedName>
        <fullName evidence="3">Fimbrial assembly family protein</fullName>
    </recommendedName>
</protein>
<dbReference type="PANTHER" id="PTHR40278">
    <property type="entry name" value="DNA UTILIZATION PROTEIN HOFN"/>
    <property type="match status" value="1"/>
</dbReference>
<name>A0A0F9ZIX8_9BACT</name>
<dbReference type="EMBL" id="LBOW01000011">
    <property type="protein sequence ID" value="KKP44133.1"/>
    <property type="molecule type" value="Genomic_DNA"/>
</dbReference>
<evidence type="ECO:0000313" key="1">
    <source>
        <dbReference type="EMBL" id="KKP44133.1"/>
    </source>
</evidence>
<dbReference type="InterPro" id="IPR052534">
    <property type="entry name" value="Extracell_DNA_Util/SecSys_Comp"/>
</dbReference>
<evidence type="ECO:0008006" key="3">
    <source>
        <dbReference type="Google" id="ProtNLM"/>
    </source>
</evidence>
<accession>A0A0F9ZIX8</accession>
<gene>
    <name evidence="1" type="ORF">UR35_C0011G0019</name>
</gene>
<organism evidence="1 2">
    <name type="scientific">Candidatus Woesebacteria bacterium GW2011_GWB1_33_22</name>
    <dbReference type="NCBI Taxonomy" id="1618566"/>
    <lineage>
        <taxon>Bacteria</taxon>
        <taxon>Candidatus Woeseibacteriota</taxon>
    </lineage>
</organism>
<dbReference type="STRING" id="1618566.UR35_C0011G0019"/>
<proteinExistence type="predicted"/>
<dbReference type="Proteomes" id="UP000034778">
    <property type="component" value="Unassembled WGS sequence"/>
</dbReference>
<evidence type="ECO:0000313" key="2">
    <source>
        <dbReference type="Proteomes" id="UP000034778"/>
    </source>
</evidence>
<comment type="caution">
    <text evidence="1">The sequence shown here is derived from an EMBL/GenBank/DDBJ whole genome shotgun (WGS) entry which is preliminary data.</text>
</comment>
<reference evidence="1 2" key="1">
    <citation type="journal article" date="2015" name="Nature">
        <title>rRNA introns, odd ribosomes, and small enigmatic genomes across a large radiation of phyla.</title>
        <authorList>
            <person name="Brown C.T."/>
            <person name="Hug L.A."/>
            <person name="Thomas B.C."/>
            <person name="Sharon I."/>
            <person name="Castelle C.J."/>
            <person name="Singh A."/>
            <person name="Wilkins M.J."/>
            <person name="Williams K.H."/>
            <person name="Banfield J.F."/>
        </authorList>
    </citation>
    <scope>NUCLEOTIDE SEQUENCE [LARGE SCALE GENOMIC DNA]</scope>
</reference>
<dbReference type="PANTHER" id="PTHR40278:SF1">
    <property type="entry name" value="DNA UTILIZATION PROTEIN HOFN"/>
    <property type="match status" value="1"/>
</dbReference>